<comment type="subcellular location">
    <subcellularLocation>
        <location evidence="1">Nucleus</location>
    </subcellularLocation>
</comment>
<dbReference type="GeneID" id="98146591"/>
<evidence type="ECO:0000313" key="10">
    <source>
        <dbReference type="Proteomes" id="UP001610432"/>
    </source>
</evidence>
<dbReference type="PROSITE" id="PS00463">
    <property type="entry name" value="ZN2_CY6_FUNGAL_1"/>
    <property type="match status" value="1"/>
</dbReference>
<evidence type="ECO:0000256" key="2">
    <source>
        <dbReference type="ARBA" id="ARBA00022723"/>
    </source>
</evidence>
<dbReference type="PANTHER" id="PTHR47782">
    <property type="entry name" value="ZN(II)2CYS6 TRANSCRIPTION FACTOR (EUROFUNG)-RELATED"/>
    <property type="match status" value="1"/>
</dbReference>
<accession>A0ABR4LHN5</accession>
<evidence type="ECO:0000256" key="5">
    <source>
        <dbReference type="ARBA" id="ARBA00023125"/>
    </source>
</evidence>
<dbReference type="PANTHER" id="PTHR47782:SF12">
    <property type="entry name" value="ZN(II)2CYS6 TRANSCRIPTION FACTOR (EUROFUNG)"/>
    <property type="match status" value="1"/>
</dbReference>
<sequence>MLQTCTRCRSRRIKCDSRLPACANCARNDLECTFHDDALQEDIPRSYIQSLNKRIDHLASQLALHEAEVPTLPGSDLHLDRSATCRMTRFVFEALSSSQPPLEPEGDLLEDGDSPKPNIHFVNKTQLVPSVVRFLLRRYQRCIRPRYDVPVPDLVDNDGANFKKLPVLRQFKLLMACAIAAAREAYQCPDWRPYAHICRNWANELVTPIICVGDADTFAPILLLLIYELADPSRGIMWELLDLAARTCLQLGWHQLPLGSVSHDIAIHNSDAAGQGVRCSPEEVRLMSILKDIEGSLQTIFNRPNMLSTLKLPSESGIEPLVELHVRIVDQIYDTGRIYETQSCPCVGEAAILMGLLDSLDSTHPIVKETWLLYLPLCVNHKQCLYCFQEPDEPNAKGMTNLRENVLKAASGLIANVHQQCTSTDDFIPPVLASARAFLAGCSIATGMCKRWVDRRDHVRDLINCTEVLTMSAPHWAGGRSYLRTWKTLLDFVDFNSQ</sequence>
<protein>
    <recommendedName>
        <fullName evidence="8">Zn(2)-C6 fungal-type domain-containing protein</fullName>
    </recommendedName>
</protein>
<dbReference type="EMBL" id="JBFXLQ010000045">
    <property type="protein sequence ID" value="KAL2864037.1"/>
    <property type="molecule type" value="Genomic_DNA"/>
</dbReference>
<dbReference type="Proteomes" id="UP001610432">
    <property type="component" value="Unassembled WGS sequence"/>
</dbReference>
<keyword evidence="2" id="KW-0479">Metal-binding</keyword>
<keyword evidence="7" id="KW-0539">Nucleus</keyword>
<evidence type="ECO:0000256" key="1">
    <source>
        <dbReference type="ARBA" id="ARBA00004123"/>
    </source>
</evidence>
<dbReference type="CDD" id="cd14723">
    <property type="entry name" value="ZIP_Ppr1"/>
    <property type="match status" value="1"/>
</dbReference>
<keyword evidence="6" id="KW-0804">Transcription</keyword>
<dbReference type="InterPro" id="IPR052202">
    <property type="entry name" value="Yeast_MetPath_Reg"/>
</dbReference>
<dbReference type="CDD" id="cd12148">
    <property type="entry name" value="fungal_TF_MHR"/>
    <property type="match status" value="1"/>
</dbReference>
<dbReference type="PROSITE" id="PS50048">
    <property type="entry name" value="ZN2_CY6_FUNGAL_2"/>
    <property type="match status" value="1"/>
</dbReference>
<dbReference type="RefSeq" id="XP_070883016.1">
    <property type="nucleotide sequence ID" value="XM_071031519.1"/>
</dbReference>
<reference evidence="9 10" key="1">
    <citation type="submission" date="2024-07" db="EMBL/GenBank/DDBJ databases">
        <title>Section-level genome sequencing and comparative genomics of Aspergillus sections Usti and Cavernicolus.</title>
        <authorList>
            <consortium name="Lawrence Berkeley National Laboratory"/>
            <person name="Nybo J.L."/>
            <person name="Vesth T.C."/>
            <person name="Theobald S."/>
            <person name="Frisvad J.C."/>
            <person name="Larsen T.O."/>
            <person name="Kjaerboelling I."/>
            <person name="Rothschild-Mancinelli K."/>
            <person name="Lyhne E.K."/>
            <person name="Kogle M.E."/>
            <person name="Barry K."/>
            <person name="Clum A."/>
            <person name="Na H."/>
            <person name="Ledsgaard L."/>
            <person name="Lin J."/>
            <person name="Lipzen A."/>
            <person name="Kuo A."/>
            <person name="Riley R."/>
            <person name="Mondo S."/>
            <person name="Labutti K."/>
            <person name="Haridas S."/>
            <person name="Pangalinan J."/>
            <person name="Salamov A.A."/>
            <person name="Simmons B.A."/>
            <person name="Magnuson J.K."/>
            <person name="Chen J."/>
            <person name="Drula E."/>
            <person name="Henrissat B."/>
            <person name="Wiebenga A."/>
            <person name="Lubbers R.J."/>
            <person name="Gomes A.C."/>
            <person name="Macurrencykelacurrency M.R."/>
            <person name="Stajich J."/>
            <person name="Grigoriev I.V."/>
            <person name="Mortensen U.H."/>
            <person name="De Vries R.P."/>
            <person name="Baker S.E."/>
            <person name="Andersen M.R."/>
        </authorList>
    </citation>
    <scope>NUCLEOTIDE SEQUENCE [LARGE SCALE GENOMIC DNA]</scope>
    <source>
        <strain evidence="9 10">CBS 449.75</strain>
    </source>
</reference>
<keyword evidence="3" id="KW-0862">Zinc</keyword>
<gene>
    <name evidence="9" type="ORF">BJX67DRAFT_374191</name>
</gene>
<keyword evidence="4" id="KW-0805">Transcription regulation</keyword>
<evidence type="ECO:0000256" key="7">
    <source>
        <dbReference type="ARBA" id="ARBA00023242"/>
    </source>
</evidence>
<dbReference type="SUPFAM" id="SSF57701">
    <property type="entry name" value="Zn2/Cys6 DNA-binding domain"/>
    <property type="match status" value="1"/>
</dbReference>
<dbReference type="SMART" id="SM00066">
    <property type="entry name" value="GAL4"/>
    <property type="match status" value="1"/>
</dbReference>
<evidence type="ECO:0000256" key="4">
    <source>
        <dbReference type="ARBA" id="ARBA00023015"/>
    </source>
</evidence>
<keyword evidence="10" id="KW-1185">Reference proteome</keyword>
<comment type="caution">
    <text evidence="9">The sequence shown here is derived from an EMBL/GenBank/DDBJ whole genome shotgun (WGS) entry which is preliminary data.</text>
</comment>
<dbReference type="InterPro" id="IPR036864">
    <property type="entry name" value="Zn2-C6_fun-type_DNA-bd_sf"/>
</dbReference>
<proteinExistence type="predicted"/>
<dbReference type="Gene3D" id="4.10.240.10">
    <property type="entry name" value="Zn(2)-C6 fungal-type DNA-binding domain"/>
    <property type="match status" value="1"/>
</dbReference>
<feature type="domain" description="Zn(2)-C6 fungal-type" evidence="8">
    <location>
        <begin position="4"/>
        <end position="34"/>
    </location>
</feature>
<evidence type="ECO:0000313" key="9">
    <source>
        <dbReference type="EMBL" id="KAL2864037.1"/>
    </source>
</evidence>
<organism evidence="9 10">
    <name type="scientific">Aspergillus lucknowensis</name>
    <dbReference type="NCBI Taxonomy" id="176173"/>
    <lineage>
        <taxon>Eukaryota</taxon>
        <taxon>Fungi</taxon>
        <taxon>Dikarya</taxon>
        <taxon>Ascomycota</taxon>
        <taxon>Pezizomycotina</taxon>
        <taxon>Eurotiomycetes</taxon>
        <taxon>Eurotiomycetidae</taxon>
        <taxon>Eurotiales</taxon>
        <taxon>Aspergillaceae</taxon>
        <taxon>Aspergillus</taxon>
        <taxon>Aspergillus subgen. Nidulantes</taxon>
    </lineage>
</organism>
<evidence type="ECO:0000256" key="3">
    <source>
        <dbReference type="ARBA" id="ARBA00022833"/>
    </source>
</evidence>
<name>A0ABR4LHN5_9EURO</name>
<dbReference type="CDD" id="cd00067">
    <property type="entry name" value="GAL4"/>
    <property type="match status" value="1"/>
</dbReference>
<dbReference type="Pfam" id="PF00172">
    <property type="entry name" value="Zn_clus"/>
    <property type="match status" value="1"/>
</dbReference>
<evidence type="ECO:0000259" key="8">
    <source>
        <dbReference type="PROSITE" id="PS50048"/>
    </source>
</evidence>
<dbReference type="InterPro" id="IPR001138">
    <property type="entry name" value="Zn2Cys6_DnaBD"/>
</dbReference>
<evidence type="ECO:0000256" key="6">
    <source>
        <dbReference type="ARBA" id="ARBA00023163"/>
    </source>
</evidence>
<keyword evidence="5" id="KW-0238">DNA-binding</keyword>